<keyword evidence="4 6" id="KW-1133">Transmembrane helix</keyword>
<dbReference type="PANTHER" id="PTHR40035:SF1">
    <property type="entry name" value="ATP SYNTHASE PROTEIN I"/>
    <property type="match status" value="1"/>
</dbReference>
<proteinExistence type="predicted"/>
<comment type="caution">
    <text evidence="7">The sequence shown here is derived from an EMBL/GenBank/DDBJ whole genome shotgun (WGS) entry which is preliminary data.</text>
</comment>
<keyword evidence="3 6" id="KW-0812">Transmembrane</keyword>
<organism evidence="7 8">
    <name type="scientific">Chengkuizengella axinellae</name>
    <dbReference type="NCBI Taxonomy" id="3064388"/>
    <lineage>
        <taxon>Bacteria</taxon>
        <taxon>Bacillati</taxon>
        <taxon>Bacillota</taxon>
        <taxon>Bacilli</taxon>
        <taxon>Bacillales</taxon>
        <taxon>Paenibacillaceae</taxon>
        <taxon>Chengkuizengella</taxon>
    </lineage>
</organism>
<evidence type="ECO:0000256" key="4">
    <source>
        <dbReference type="ARBA" id="ARBA00022989"/>
    </source>
</evidence>
<keyword evidence="5 6" id="KW-0472">Membrane</keyword>
<feature type="transmembrane region" description="Helical" evidence="6">
    <location>
        <begin position="96"/>
        <end position="118"/>
    </location>
</feature>
<dbReference type="InterPro" id="IPR039072">
    <property type="entry name" value="ATP_synth_I_Bacilli"/>
</dbReference>
<comment type="subcellular location">
    <subcellularLocation>
        <location evidence="1">Cell membrane</location>
        <topology evidence="1">Multi-pass membrane protein</topology>
    </subcellularLocation>
</comment>
<feature type="transmembrane region" description="Helical" evidence="6">
    <location>
        <begin position="35"/>
        <end position="53"/>
    </location>
</feature>
<evidence type="ECO:0000313" key="7">
    <source>
        <dbReference type="EMBL" id="MDP5276821.1"/>
    </source>
</evidence>
<evidence type="ECO:0000256" key="1">
    <source>
        <dbReference type="ARBA" id="ARBA00004651"/>
    </source>
</evidence>
<dbReference type="RefSeq" id="WP_305994129.1">
    <property type="nucleotide sequence ID" value="NZ_JAVAMP010000019.1"/>
</dbReference>
<name>A0ABT9J5C8_9BACL</name>
<reference evidence="7 8" key="1">
    <citation type="submission" date="2023-08" db="EMBL/GenBank/DDBJ databases">
        <authorList>
            <person name="Park J.-S."/>
        </authorList>
    </citation>
    <scope>NUCLEOTIDE SEQUENCE [LARGE SCALE GENOMIC DNA]</scope>
    <source>
        <strain evidence="7 8">2205SS18-9</strain>
    </source>
</reference>
<evidence type="ECO:0000256" key="5">
    <source>
        <dbReference type="ARBA" id="ARBA00023136"/>
    </source>
</evidence>
<evidence type="ECO:0000256" key="3">
    <source>
        <dbReference type="ARBA" id="ARBA00022692"/>
    </source>
</evidence>
<dbReference type="Pfam" id="PF03899">
    <property type="entry name" value="ATP-synt_I"/>
    <property type="match status" value="1"/>
</dbReference>
<evidence type="ECO:0000313" key="8">
    <source>
        <dbReference type="Proteomes" id="UP001231941"/>
    </source>
</evidence>
<dbReference type="PANTHER" id="PTHR40035">
    <property type="entry name" value="ATP SYNTHASE PROTEIN I"/>
    <property type="match status" value="1"/>
</dbReference>
<sequence length="125" mass="14469">MNDFTCFVKNAFKVTLYFLLICFFFWFIFEPYRKYIAGGMLGVTIGLINAWYLQVKINQLTEAAINKTKNRGIGFLWRTSMALLAVIFAIKMEQHFSLFTLILGLIIVPILTLILGIFTNKKNQK</sequence>
<feature type="transmembrane region" description="Helical" evidence="6">
    <location>
        <begin position="12"/>
        <end position="29"/>
    </location>
</feature>
<accession>A0ABT9J5C8</accession>
<evidence type="ECO:0000256" key="6">
    <source>
        <dbReference type="SAM" id="Phobius"/>
    </source>
</evidence>
<feature type="transmembrane region" description="Helical" evidence="6">
    <location>
        <begin position="73"/>
        <end position="90"/>
    </location>
</feature>
<dbReference type="InterPro" id="IPR005598">
    <property type="entry name" value="ATP_synth_I"/>
</dbReference>
<keyword evidence="8" id="KW-1185">Reference proteome</keyword>
<evidence type="ECO:0000256" key="2">
    <source>
        <dbReference type="ARBA" id="ARBA00022475"/>
    </source>
</evidence>
<dbReference type="Proteomes" id="UP001231941">
    <property type="component" value="Unassembled WGS sequence"/>
</dbReference>
<gene>
    <name evidence="7" type="ORF">Q5Y73_22260</name>
</gene>
<protein>
    <submittedName>
        <fullName evidence="7">ATP synthase subunit I</fullName>
    </submittedName>
</protein>
<dbReference type="EMBL" id="JAVAMP010000019">
    <property type="protein sequence ID" value="MDP5276821.1"/>
    <property type="molecule type" value="Genomic_DNA"/>
</dbReference>
<keyword evidence="2" id="KW-1003">Cell membrane</keyword>